<dbReference type="InterPro" id="IPR001623">
    <property type="entry name" value="DnaJ_domain"/>
</dbReference>
<dbReference type="PRINTS" id="PR00625">
    <property type="entry name" value="JDOMAIN"/>
</dbReference>
<dbReference type="AlphaFoldDB" id="A0A7M7M8F0"/>
<evidence type="ECO:0000313" key="9">
    <source>
        <dbReference type="Proteomes" id="UP000594260"/>
    </source>
</evidence>
<dbReference type="GeneID" id="111248778"/>
<dbReference type="PROSITE" id="PS50076">
    <property type="entry name" value="DNAJ_2"/>
    <property type="match status" value="1"/>
</dbReference>
<feature type="compositionally biased region" description="Polar residues" evidence="6">
    <location>
        <begin position="222"/>
        <end position="238"/>
    </location>
</feature>
<dbReference type="RefSeq" id="XP_022657431.1">
    <property type="nucleotide sequence ID" value="XM_022801696.1"/>
</dbReference>
<sequence length="238" mass="25588">MDIGGRKLSATGDSLYEILGLPKTATPEDIKRTYRRLALRFHPDKNPGDPEAADKFKDINRANAILSDLSKRNIYDNYGSVGLYIAEQLGEEHVNTYFALTSGWAKAIFIFCGIITGCYCGCCCFCCCFNFCCGRCKPKPPPDADYSNLNVDGRDSGEGAKCMIPWKIIKAADSQLKEDLGEDPVTAQPGMGADQGGGGGTFAMPAPAQTANNPFAMPPPSETTNLNSQGGQPNYMGN</sequence>
<dbReference type="PANTHER" id="PTHR44027:SF7">
    <property type="entry name" value="DNAJ HOMOLOG SUBFAMILY C MEMBER 5 HOMOLOG"/>
    <property type="match status" value="1"/>
</dbReference>
<evidence type="ECO:0000256" key="5">
    <source>
        <dbReference type="ARBA" id="ARBA00023288"/>
    </source>
</evidence>
<dbReference type="GO" id="GO:0016020">
    <property type="term" value="C:membrane"/>
    <property type="evidence" value="ECO:0007669"/>
    <property type="project" value="UniProtKB-SubCell"/>
</dbReference>
<comment type="subcellular location">
    <subcellularLocation>
        <location evidence="1">Membrane</location>
        <topology evidence="1">Lipid-anchor</topology>
    </subcellularLocation>
</comment>
<dbReference type="GO" id="GO:0061177">
    <property type="term" value="C:type Is terminal bouton"/>
    <property type="evidence" value="ECO:0007669"/>
    <property type="project" value="TreeGrafter"/>
</dbReference>
<evidence type="ECO:0000256" key="2">
    <source>
        <dbReference type="ARBA" id="ARBA00023136"/>
    </source>
</evidence>
<dbReference type="SMART" id="SM00271">
    <property type="entry name" value="DnaJ"/>
    <property type="match status" value="1"/>
</dbReference>
<protein>
    <recommendedName>
        <fullName evidence="7">J domain-containing protein</fullName>
    </recommendedName>
</protein>
<feature type="region of interest" description="Disordered" evidence="6">
    <location>
        <begin position="181"/>
        <end position="238"/>
    </location>
</feature>
<dbReference type="GO" id="GO:0005737">
    <property type="term" value="C:cytoplasm"/>
    <property type="evidence" value="ECO:0007669"/>
    <property type="project" value="UniProtKB-ARBA"/>
</dbReference>
<evidence type="ECO:0000259" key="7">
    <source>
        <dbReference type="PROSITE" id="PS50076"/>
    </source>
</evidence>
<keyword evidence="9" id="KW-1185">Reference proteome</keyword>
<evidence type="ECO:0000256" key="4">
    <source>
        <dbReference type="ARBA" id="ARBA00023186"/>
    </source>
</evidence>
<accession>A0A7M7M8F0</accession>
<dbReference type="Proteomes" id="UP000594260">
    <property type="component" value="Unplaced"/>
</dbReference>
<reference evidence="8" key="1">
    <citation type="submission" date="2021-01" db="UniProtKB">
        <authorList>
            <consortium name="EnsemblMetazoa"/>
        </authorList>
    </citation>
    <scope>IDENTIFICATION</scope>
</reference>
<dbReference type="PROSITE" id="PS00636">
    <property type="entry name" value="DNAJ_1"/>
    <property type="match status" value="1"/>
</dbReference>
<keyword evidence="3" id="KW-0564">Palmitate</keyword>
<feature type="domain" description="J" evidence="7">
    <location>
        <begin position="14"/>
        <end position="79"/>
    </location>
</feature>
<dbReference type="Gene3D" id="1.10.287.110">
    <property type="entry name" value="DnaJ domain"/>
    <property type="match status" value="1"/>
</dbReference>
<keyword evidence="2" id="KW-0472">Membrane</keyword>
<dbReference type="InterPro" id="IPR051434">
    <property type="entry name" value="DnaJ_C_subfamily_member5"/>
</dbReference>
<dbReference type="PANTHER" id="PTHR44027">
    <property type="entry name" value="DNAJ HOMOLOG SUBFAMILY C MEMBER 5 HOMOLOG"/>
    <property type="match status" value="1"/>
</dbReference>
<evidence type="ECO:0000256" key="3">
    <source>
        <dbReference type="ARBA" id="ARBA00023139"/>
    </source>
</evidence>
<dbReference type="InterPro" id="IPR018253">
    <property type="entry name" value="DnaJ_domain_CS"/>
</dbReference>
<dbReference type="Pfam" id="PF00226">
    <property type="entry name" value="DnaJ"/>
    <property type="match status" value="1"/>
</dbReference>
<keyword evidence="5" id="KW-0449">Lipoprotein</keyword>
<evidence type="ECO:0000256" key="6">
    <source>
        <dbReference type="SAM" id="MobiDB-lite"/>
    </source>
</evidence>
<proteinExistence type="predicted"/>
<name>A0A7M7M8F0_VARDE</name>
<dbReference type="CDD" id="cd06257">
    <property type="entry name" value="DnaJ"/>
    <property type="match status" value="1"/>
</dbReference>
<keyword evidence="4" id="KW-0143">Chaperone</keyword>
<evidence type="ECO:0000256" key="1">
    <source>
        <dbReference type="ARBA" id="ARBA00004635"/>
    </source>
</evidence>
<evidence type="ECO:0000313" key="8">
    <source>
        <dbReference type="EnsemblMetazoa" id="XP_022657431"/>
    </source>
</evidence>
<organism evidence="8 9">
    <name type="scientific">Varroa destructor</name>
    <name type="common">Honeybee mite</name>
    <dbReference type="NCBI Taxonomy" id="109461"/>
    <lineage>
        <taxon>Eukaryota</taxon>
        <taxon>Metazoa</taxon>
        <taxon>Ecdysozoa</taxon>
        <taxon>Arthropoda</taxon>
        <taxon>Chelicerata</taxon>
        <taxon>Arachnida</taxon>
        <taxon>Acari</taxon>
        <taxon>Parasitiformes</taxon>
        <taxon>Mesostigmata</taxon>
        <taxon>Gamasina</taxon>
        <taxon>Dermanyssoidea</taxon>
        <taxon>Varroidae</taxon>
        <taxon>Varroa</taxon>
    </lineage>
</organism>
<dbReference type="InterPro" id="IPR036869">
    <property type="entry name" value="J_dom_sf"/>
</dbReference>
<dbReference type="FunFam" id="1.10.287.110:FF:000017">
    <property type="entry name" value="dnaJ homolog subfamily C member 5"/>
    <property type="match status" value="1"/>
</dbReference>
<dbReference type="SUPFAM" id="SSF46565">
    <property type="entry name" value="Chaperone J-domain"/>
    <property type="match status" value="1"/>
</dbReference>
<dbReference type="CTD" id="40459"/>
<dbReference type="EnsemblMetazoa" id="XM_022801696">
    <property type="protein sequence ID" value="XP_022657431"/>
    <property type="gene ID" value="LOC111248778"/>
</dbReference>
<dbReference type="GO" id="GO:1900073">
    <property type="term" value="P:regulation of neuromuscular synaptic transmission"/>
    <property type="evidence" value="ECO:0007669"/>
    <property type="project" value="TreeGrafter"/>
</dbReference>